<dbReference type="STRING" id="3068.D8UI26"/>
<evidence type="ECO:0000259" key="7">
    <source>
        <dbReference type="Pfam" id="PF21913"/>
    </source>
</evidence>
<feature type="domain" description="ORC6 first cyclin-like" evidence="6">
    <location>
        <begin position="3"/>
        <end position="90"/>
    </location>
</feature>
<dbReference type="GO" id="GO:0003677">
    <property type="term" value="F:DNA binding"/>
    <property type="evidence" value="ECO:0007669"/>
    <property type="project" value="UniProtKB-KW"/>
</dbReference>
<dbReference type="Gene3D" id="1.10.472.10">
    <property type="entry name" value="Cyclin-like"/>
    <property type="match status" value="1"/>
</dbReference>
<keyword evidence="9" id="KW-1185">Reference proteome</keyword>
<keyword evidence="3" id="KW-0235">DNA replication</keyword>
<sequence length="202" mass="22503">MDIKQLARSLGITQQPAIGRAAELLRLLKLKVPGSLGQGEICRPAVCLELACQTTPGCKLPVREEFIRYSCSAPKVYNEMFTRIQRLLDVRPALDLRELVTLFGCSQLHDSTQQLLRMYKNRVLESLSDAERARADLSRPALLAAAFLHTAKKHRARVDRAALINKMGLTRAELATALGDFISRCGDQMASAASRKRDRNDE</sequence>
<comment type="subcellular location">
    <subcellularLocation>
        <location evidence="1">Nucleus</location>
    </subcellularLocation>
</comment>
<dbReference type="InParanoid" id="D8UI26"/>
<dbReference type="OrthoDB" id="5552484at2759"/>
<evidence type="ECO:0000313" key="9">
    <source>
        <dbReference type="Proteomes" id="UP000001058"/>
    </source>
</evidence>
<organism evidence="9">
    <name type="scientific">Volvox carteri f. nagariensis</name>
    <dbReference type="NCBI Taxonomy" id="3068"/>
    <lineage>
        <taxon>Eukaryota</taxon>
        <taxon>Viridiplantae</taxon>
        <taxon>Chlorophyta</taxon>
        <taxon>core chlorophytes</taxon>
        <taxon>Chlorophyceae</taxon>
        <taxon>CS clade</taxon>
        <taxon>Chlamydomonadales</taxon>
        <taxon>Volvocaceae</taxon>
        <taxon>Volvox</taxon>
    </lineage>
</organism>
<proteinExistence type="inferred from homology"/>
<dbReference type="Proteomes" id="UP000001058">
    <property type="component" value="Unassembled WGS sequence"/>
</dbReference>
<evidence type="ECO:0000256" key="3">
    <source>
        <dbReference type="ARBA" id="ARBA00022705"/>
    </source>
</evidence>
<dbReference type="GO" id="GO:0005664">
    <property type="term" value="C:nuclear origin of replication recognition complex"/>
    <property type="evidence" value="ECO:0007669"/>
    <property type="project" value="InterPro"/>
</dbReference>
<dbReference type="EMBL" id="GL378411">
    <property type="protein sequence ID" value="EFJ40598.1"/>
    <property type="molecule type" value="Genomic_DNA"/>
</dbReference>
<feature type="domain" description="ORC6 second cyclin-like" evidence="7">
    <location>
        <begin position="94"/>
        <end position="178"/>
    </location>
</feature>
<dbReference type="Pfam" id="PF21913">
    <property type="entry name" value="ORC6_2nd"/>
    <property type="match status" value="1"/>
</dbReference>
<comment type="similarity">
    <text evidence="2">Belongs to the ORC6 family.</text>
</comment>
<reference evidence="8 9" key="1">
    <citation type="journal article" date="2010" name="Science">
        <title>Genomic analysis of organismal complexity in the multicellular green alga Volvox carteri.</title>
        <authorList>
            <person name="Prochnik S.E."/>
            <person name="Umen J."/>
            <person name="Nedelcu A.M."/>
            <person name="Hallmann A."/>
            <person name="Miller S.M."/>
            <person name="Nishii I."/>
            <person name="Ferris P."/>
            <person name="Kuo A."/>
            <person name="Mitros T."/>
            <person name="Fritz-Laylin L.K."/>
            <person name="Hellsten U."/>
            <person name="Chapman J."/>
            <person name="Simakov O."/>
            <person name="Rensing S.A."/>
            <person name="Terry A."/>
            <person name="Pangilinan J."/>
            <person name="Kapitonov V."/>
            <person name="Jurka J."/>
            <person name="Salamov A."/>
            <person name="Shapiro H."/>
            <person name="Schmutz J."/>
            <person name="Grimwood J."/>
            <person name="Lindquist E."/>
            <person name="Lucas S."/>
            <person name="Grigoriev I.V."/>
            <person name="Schmitt R."/>
            <person name="Kirk D."/>
            <person name="Rokhsar D.S."/>
        </authorList>
    </citation>
    <scope>NUCLEOTIDE SEQUENCE [LARGE SCALE GENOMIC DNA]</scope>
    <source>
        <strain evidence="9">f. Nagariensis / Eve</strain>
    </source>
</reference>
<dbReference type="InterPro" id="IPR054113">
    <property type="entry name" value="ORC6_cyclin-like_2nd"/>
</dbReference>
<evidence type="ECO:0000259" key="6">
    <source>
        <dbReference type="Pfam" id="PF05460"/>
    </source>
</evidence>
<protein>
    <submittedName>
        <fullName evidence="8">Origin recognition complex subunit 6</fullName>
    </submittedName>
</protein>
<evidence type="ECO:0000256" key="4">
    <source>
        <dbReference type="ARBA" id="ARBA00023125"/>
    </source>
</evidence>
<keyword evidence="4" id="KW-0238">DNA-binding</keyword>
<dbReference type="Pfam" id="PF05460">
    <property type="entry name" value="ORC6"/>
    <property type="match status" value="1"/>
</dbReference>
<dbReference type="GO" id="GO:0006270">
    <property type="term" value="P:DNA replication initiation"/>
    <property type="evidence" value="ECO:0007669"/>
    <property type="project" value="TreeGrafter"/>
</dbReference>
<dbReference type="InterPro" id="IPR008721">
    <property type="entry name" value="ORC6_cyclin_first"/>
</dbReference>
<accession>D8UI26</accession>
<dbReference type="FunCoup" id="D8UI26">
    <property type="interactions" value="746"/>
</dbReference>
<dbReference type="PANTHER" id="PTHR13394">
    <property type="entry name" value="ORIGIN RECOGNITION COMPLEX SUBUNIT 6"/>
    <property type="match status" value="1"/>
</dbReference>
<keyword evidence="5" id="KW-0539">Nucleus</keyword>
<dbReference type="InterPro" id="IPR020529">
    <property type="entry name" value="ORC6_met/pln"/>
</dbReference>
<evidence type="ECO:0000256" key="5">
    <source>
        <dbReference type="ARBA" id="ARBA00023242"/>
    </source>
</evidence>
<dbReference type="AlphaFoldDB" id="D8UI26"/>
<dbReference type="eggNOG" id="KOG4557">
    <property type="taxonomic scope" value="Eukaryota"/>
</dbReference>
<gene>
    <name evidence="8" type="primary">orc6</name>
    <name evidence="8" type="ORF">VOLCADRAFT_69266</name>
</gene>
<evidence type="ECO:0000256" key="2">
    <source>
        <dbReference type="ARBA" id="ARBA00010840"/>
    </source>
</evidence>
<evidence type="ECO:0000313" key="8">
    <source>
        <dbReference type="EMBL" id="EFJ40598.1"/>
    </source>
</evidence>
<dbReference type="KEGG" id="vcn:VOLCADRAFT_69266"/>
<evidence type="ECO:0000256" key="1">
    <source>
        <dbReference type="ARBA" id="ARBA00004123"/>
    </source>
</evidence>
<dbReference type="RefSeq" id="XP_002958305.1">
    <property type="nucleotide sequence ID" value="XM_002958259.1"/>
</dbReference>
<dbReference type="GeneID" id="9623402"/>
<dbReference type="PANTHER" id="PTHR13394:SF0">
    <property type="entry name" value="ORIGIN RECOGNITION COMPLEX SUBUNIT 6"/>
    <property type="match status" value="1"/>
</dbReference>
<name>D8UI26_VOLCA</name>